<dbReference type="InterPro" id="IPR008915">
    <property type="entry name" value="Peptidase_M50"/>
</dbReference>
<evidence type="ECO:0000256" key="2">
    <source>
        <dbReference type="ARBA" id="ARBA00004651"/>
    </source>
</evidence>
<dbReference type="PANTHER" id="PTHR35864:SF1">
    <property type="entry name" value="ZINC METALLOPROTEASE YWHC-RELATED"/>
    <property type="match status" value="1"/>
</dbReference>
<evidence type="ECO:0000256" key="13">
    <source>
        <dbReference type="SAM" id="Phobius"/>
    </source>
</evidence>
<evidence type="ECO:0000256" key="8">
    <source>
        <dbReference type="ARBA" id="ARBA00022801"/>
    </source>
</evidence>
<proteinExistence type="inferred from homology"/>
<comment type="cofactor">
    <cofactor evidence="1">
        <name>Zn(2+)</name>
        <dbReference type="ChEBI" id="CHEBI:29105"/>
    </cofactor>
</comment>
<dbReference type="GO" id="GO:0006508">
    <property type="term" value="P:proteolysis"/>
    <property type="evidence" value="ECO:0007669"/>
    <property type="project" value="UniProtKB-KW"/>
</dbReference>
<keyword evidence="10 13" id="KW-1133">Transmembrane helix</keyword>
<keyword evidence="5" id="KW-0645">Protease</keyword>
<feature type="transmembrane region" description="Helical" evidence="13">
    <location>
        <begin position="99"/>
        <end position="121"/>
    </location>
</feature>
<feature type="transmembrane region" description="Helical" evidence="13">
    <location>
        <begin position="6"/>
        <end position="34"/>
    </location>
</feature>
<keyword evidence="6 13" id="KW-0812">Transmembrane</keyword>
<evidence type="ECO:0000313" key="16">
    <source>
        <dbReference type="Proteomes" id="UP000034487"/>
    </source>
</evidence>
<evidence type="ECO:0000313" key="15">
    <source>
        <dbReference type="EMBL" id="KKU44565.1"/>
    </source>
</evidence>
<name>A0A0G1TGL5_9BACT</name>
<sequence length="209" mass="23055">MSQDSIQLGLLLIIIILFSLSIHEFAHAWVANLFGDPTAKNEGRMTLNPFKHWDTVGTTLLVGLLILRALQVFGSPPVFGWGKPVPVNEGNFENPRLHGIQTALAGPMSNFLLAMILALIVRSITLPELVSTAFALAIYVNIFLMFFNLLPIPPLDGSRVLRLFMSEQSYYNLASNPVFLFGGIFIVLYLLADLLVQATSYLTHLLIGS</sequence>
<dbReference type="InterPro" id="IPR044537">
    <property type="entry name" value="Rip2-like"/>
</dbReference>
<evidence type="ECO:0000256" key="7">
    <source>
        <dbReference type="ARBA" id="ARBA00022723"/>
    </source>
</evidence>
<dbReference type="EMBL" id="LCMV01000001">
    <property type="protein sequence ID" value="KKU44565.1"/>
    <property type="molecule type" value="Genomic_DNA"/>
</dbReference>
<dbReference type="InterPro" id="IPR052348">
    <property type="entry name" value="Metallopeptidase_M50B"/>
</dbReference>
<gene>
    <name evidence="15" type="ORF">UX60_C0001G0018</name>
</gene>
<keyword evidence="8" id="KW-0378">Hydrolase</keyword>
<evidence type="ECO:0000256" key="12">
    <source>
        <dbReference type="ARBA" id="ARBA00023136"/>
    </source>
</evidence>
<dbReference type="GO" id="GO:0008237">
    <property type="term" value="F:metallopeptidase activity"/>
    <property type="evidence" value="ECO:0007669"/>
    <property type="project" value="UniProtKB-KW"/>
</dbReference>
<comment type="caution">
    <text evidence="15">The sequence shown here is derived from an EMBL/GenBank/DDBJ whole genome shotgun (WGS) entry which is preliminary data.</text>
</comment>
<evidence type="ECO:0000256" key="5">
    <source>
        <dbReference type="ARBA" id="ARBA00022670"/>
    </source>
</evidence>
<feature type="domain" description="Peptidase M50" evidence="14">
    <location>
        <begin position="130"/>
        <end position="187"/>
    </location>
</feature>
<evidence type="ECO:0000256" key="6">
    <source>
        <dbReference type="ARBA" id="ARBA00022692"/>
    </source>
</evidence>
<evidence type="ECO:0000256" key="11">
    <source>
        <dbReference type="ARBA" id="ARBA00023049"/>
    </source>
</evidence>
<evidence type="ECO:0000259" key="14">
    <source>
        <dbReference type="Pfam" id="PF02163"/>
    </source>
</evidence>
<comment type="subcellular location">
    <subcellularLocation>
        <location evidence="2">Cell membrane</location>
        <topology evidence="2">Multi-pass membrane protein</topology>
    </subcellularLocation>
</comment>
<feature type="transmembrane region" description="Helical" evidence="13">
    <location>
        <begin position="133"/>
        <end position="150"/>
    </location>
</feature>
<dbReference type="Pfam" id="PF02163">
    <property type="entry name" value="Peptidase_M50"/>
    <property type="match status" value="1"/>
</dbReference>
<organism evidence="15 16">
    <name type="scientific">Berkelbacteria bacterium GW2011_GWA2_46_7</name>
    <dbReference type="NCBI Taxonomy" id="1618335"/>
    <lineage>
        <taxon>Bacteria</taxon>
        <taxon>Candidatus Berkelbacteria</taxon>
    </lineage>
</organism>
<evidence type="ECO:0000256" key="10">
    <source>
        <dbReference type="ARBA" id="ARBA00022989"/>
    </source>
</evidence>
<evidence type="ECO:0000256" key="1">
    <source>
        <dbReference type="ARBA" id="ARBA00001947"/>
    </source>
</evidence>
<evidence type="ECO:0000256" key="9">
    <source>
        <dbReference type="ARBA" id="ARBA00022833"/>
    </source>
</evidence>
<keyword evidence="12 13" id="KW-0472">Membrane</keyword>
<protein>
    <submittedName>
        <fullName evidence="15">Membrane protein</fullName>
    </submittedName>
</protein>
<dbReference type="GO" id="GO:0046872">
    <property type="term" value="F:metal ion binding"/>
    <property type="evidence" value="ECO:0007669"/>
    <property type="project" value="UniProtKB-KW"/>
</dbReference>
<dbReference type="Proteomes" id="UP000034487">
    <property type="component" value="Unassembled WGS sequence"/>
</dbReference>
<keyword evidence="7" id="KW-0479">Metal-binding</keyword>
<evidence type="ECO:0000256" key="3">
    <source>
        <dbReference type="ARBA" id="ARBA00007931"/>
    </source>
</evidence>
<keyword evidence="4" id="KW-1003">Cell membrane</keyword>
<dbReference type="PANTHER" id="PTHR35864">
    <property type="entry name" value="ZINC METALLOPROTEASE MJ0611-RELATED"/>
    <property type="match status" value="1"/>
</dbReference>
<keyword evidence="9" id="KW-0862">Zinc</keyword>
<feature type="transmembrane region" description="Helical" evidence="13">
    <location>
        <begin position="170"/>
        <end position="192"/>
    </location>
</feature>
<dbReference type="AlphaFoldDB" id="A0A0G1TGL5"/>
<reference evidence="15 16" key="1">
    <citation type="journal article" date="2015" name="Nature">
        <title>rRNA introns, odd ribosomes, and small enigmatic genomes across a large radiation of phyla.</title>
        <authorList>
            <person name="Brown C.T."/>
            <person name="Hug L.A."/>
            <person name="Thomas B.C."/>
            <person name="Sharon I."/>
            <person name="Castelle C.J."/>
            <person name="Singh A."/>
            <person name="Wilkins M.J."/>
            <person name="Williams K.H."/>
            <person name="Banfield J.F."/>
        </authorList>
    </citation>
    <scope>NUCLEOTIDE SEQUENCE [LARGE SCALE GENOMIC DNA]</scope>
</reference>
<keyword evidence="11" id="KW-0482">Metalloprotease</keyword>
<accession>A0A0G1TGL5</accession>
<dbReference type="GO" id="GO:0005886">
    <property type="term" value="C:plasma membrane"/>
    <property type="evidence" value="ECO:0007669"/>
    <property type="project" value="UniProtKB-SubCell"/>
</dbReference>
<dbReference type="CDD" id="cd06158">
    <property type="entry name" value="S2P-M50_like_1"/>
    <property type="match status" value="1"/>
</dbReference>
<comment type="similarity">
    <text evidence="3">Belongs to the peptidase M50B family.</text>
</comment>
<evidence type="ECO:0000256" key="4">
    <source>
        <dbReference type="ARBA" id="ARBA00022475"/>
    </source>
</evidence>